<dbReference type="OrthoDB" id="6247992at2759"/>
<evidence type="ECO:0000256" key="9">
    <source>
        <dbReference type="ARBA" id="ARBA00023306"/>
    </source>
</evidence>
<evidence type="ECO:0000256" key="14">
    <source>
        <dbReference type="SAM" id="Coils"/>
    </source>
</evidence>
<dbReference type="InterPro" id="IPR043035">
    <property type="entry name" value="Ribosomal_mL64_sf"/>
</dbReference>
<dbReference type="AlphaFoldDB" id="A0A8J9YW16"/>
<evidence type="ECO:0000256" key="2">
    <source>
        <dbReference type="ARBA" id="ARBA00004173"/>
    </source>
</evidence>
<proteinExistence type="inferred from homology"/>
<evidence type="ECO:0000256" key="11">
    <source>
        <dbReference type="ARBA" id="ARBA00035184"/>
    </source>
</evidence>
<dbReference type="InterPro" id="IPR018472">
    <property type="entry name" value="Ribosomal_mL64"/>
</dbReference>
<evidence type="ECO:0000256" key="5">
    <source>
        <dbReference type="ARBA" id="ARBA00023054"/>
    </source>
</evidence>
<evidence type="ECO:0000256" key="3">
    <source>
        <dbReference type="ARBA" id="ARBA00005421"/>
    </source>
</evidence>
<evidence type="ECO:0000256" key="8">
    <source>
        <dbReference type="ARBA" id="ARBA00023274"/>
    </source>
</evidence>
<feature type="region of interest" description="Disordered" evidence="15">
    <location>
        <begin position="237"/>
        <end position="259"/>
    </location>
</feature>
<dbReference type="GO" id="GO:1990904">
    <property type="term" value="C:ribonucleoprotein complex"/>
    <property type="evidence" value="ECO:0007669"/>
    <property type="project" value="UniProtKB-KW"/>
</dbReference>
<evidence type="ECO:0000256" key="1">
    <source>
        <dbReference type="ARBA" id="ARBA00004123"/>
    </source>
</evidence>
<gene>
    <name evidence="16" type="primary">GADD45GIP1</name>
    <name evidence="16" type="ORF">BLAG_LOCUS5957</name>
</gene>
<dbReference type="Pfam" id="PF10147">
    <property type="entry name" value="CR6_interact"/>
    <property type="match status" value="1"/>
</dbReference>
<dbReference type="GO" id="GO:0005840">
    <property type="term" value="C:ribosome"/>
    <property type="evidence" value="ECO:0007669"/>
    <property type="project" value="UniProtKB-KW"/>
</dbReference>
<dbReference type="PANTHER" id="PTHR31761">
    <property type="entry name" value="GROWTH ARREST AND DNA DAMAGE-INDUCIBLE PROTEINS-INTERACTING PROTEIN 1 GADD45GIP1"/>
    <property type="match status" value="1"/>
</dbReference>
<keyword evidence="5 14" id="KW-0175">Coiled coil</keyword>
<keyword evidence="6" id="KW-0496">Mitochondrion</keyword>
<dbReference type="GO" id="GO:0005634">
    <property type="term" value="C:nucleus"/>
    <property type="evidence" value="ECO:0007669"/>
    <property type="project" value="UniProtKB-SubCell"/>
</dbReference>
<evidence type="ECO:0000256" key="13">
    <source>
        <dbReference type="ARBA" id="ARBA00060144"/>
    </source>
</evidence>
<evidence type="ECO:0000256" key="10">
    <source>
        <dbReference type="ARBA" id="ARBA00030700"/>
    </source>
</evidence>
<evidence type="ECO:0000313" key="16">
    <source>
        <dbReference type="EMBL" id="CAH1242688.1"/>
    </source>
</evidence>
<dbReference type="GO" id="GO:0005739">
    <property type="term" value="C:mitochondrion"/>
    <property type="evidence" value="ECO:0007669"/>
    <property type="project" value="UniProtKB-SubCell"/>
</dbReference>
<evidence type="ECO:0000256" key="7">
    <source>
        <dbReference type="ARBA" id="ARBA00023242"/>
    </source>
</evidence>
<name>A0A8J9YW16_BRALA</name>
<comment type="function">
    <text evidence="13">Acts as a negative regulator of G1 to S cell cycle phase progression by inhibiting cyclin-dependent kinases. Inhibitory effects are additive with GADD45 proteins but also occur in the absence of GADD45 proteins. Acts as a repressor of the orphan nuclear receptor NR4A1 by inhibiting AB domain-mediated transcriptional activity. May be involved in the hormone-mediated regulation of NR4A1 transcriptional activity. May play a role in mitochondrial protein synthesis.</text>
</comment>
<evidence type="ECO:0000256" key="4">
    <source>
        <dbReference type="ARBA" id="ARBA00022980"/>
    </source>
</evidence>
<comment type="subcellular location">
    <subcellularLocation>
        <location evidence="2">Mitochondrion</location>
    </subcellularLocation>
    <subcellularLocation>
        <location evidence="1">Nucleus</location>
    </subcellularLocation>
</comment>
<dbReference type="Gene3D" id="6.10.280.120">
    <property type="entry name" value="Growth arrest and DNA-damage-inducible proteins-interacting protein 1"/>
    <property type="match status" value="1"/>
</dbReference>
<evidence type="ECO:0000256" key="12">
    <source>
        <dbReference type="ARBA" id="ARBA00035485"/>
    </source>
</evidence>
<keyword evidence="7" id="KW-0539">Nucleus</keyword>
<dbReference type="PANTHER" id="PTHR31761:SF1">
    <property type="entry name" value="LARGE RIBOSOMAL SUBUNIT PROTEIN ML64"/>
    <property type="match status" value="1"/>
</dbReference>
<keyword evidence="8" id="KW-0687">Ribonucleoprotein</keyword>
<reference evidence="16" key="1">
    <citation type="submission" date="2022-01" db="EMBL/GenBank/DDBJ databases">
        <authorList>
            <person name="Braso-Vives M."/>
        </authorList>
    </citation>
    <scope>NUCLEOTIDE SEQUENCE</scope>
</reference>
<keyword evidence="4" id="KW-0689">Ribosomal protein</keyword>
<feature type="coiled-coil region" evidence="14">
    <location>
        <begin position="160"/>
        <end position="224"/>
    </location>
</feature>
<protein>
    <recommendedName>
        <fullName evidence="11">Large ribosomal subunit protein mL64</fullName>
    </recommendedName>
    <alternativeName>
        <fullName evidence="10">39S ribosomal protein L59, mitochondrial</fullName>
    </alternativeName>
    <alternativeName>
        <fullName evidence="12">Growth arrest and DNA damage-inducible proteins-interacting protein 1</fullName>
    </alternativeName>
</protein>
<comment type="similarity">
    <text evidence="3">Belongs to the mitochondrion-specific ribosomal protein mL64 family.</text>
</comment>
<sequence>MATSMAREFPRLAFLCHFRNLSPCLGSSTASRYSRTHNDSCVQVARYRAPPFPLDRSRYIPDKSDPKTPEFQKTLKFDRKLWGRHGEASGLDPSICWPTKAELAEMQEEERDWSPTLQEMQQSIAIKRSAEESDRLAREKRIAANMARMPKLIEQVYVERRLKKEQLEEAKKSKERLIAQARERLGYNVHPSSPKFVAMIEEIENEERKQKKKAKRAKQEAIKEAFKAAMATAEAAKIQDGATINTDIPLKPHKNQSDQ</sequence>
<organism evidence="16 17">
    <name type="scientific">Branchiostoma lanceolatum</name>
    <name type="common">Common lancelet</name>
    <name type="synonym">Amphioxus lanceolatum</name>
    <dbReference type="NCBI Taxonomy" id="7740"/>
    <lineage>
        <taxon>Eukaryota</taxon>
        <taxon>Metazoa</taxon>
        <taxon>Chordata</taxon>
        <taxon>Cephalochordata</taxon>
        <taxon>Leptocardii</taxon>
        <taxon>Amphioxiformes</taxon>
        <taxon>Branchiostomatidae</taxon>
        <taxon>Branchiostoma</taxon>
    </lineage>
</organism>
<accession>A0A8J9YW16</accession>
<dbReference type="Proteomes" id="UP000838412">
    <property type="component" value="Chromosome 13"/>
</dbReference>
<dbReference type="EMBL" id="OV696698">
    <property type="protein sequence ID" value="CAH1242688.1"/>
    <property type="molecule type" value="Genomic_DNA"/>
</dbReference>
<evidence type="ECO:0000256" key="6">
    <source>
        <dbReference type="ARBA" id="ARBA00023128"/>
    </source>
</evidence>
<evidence type="ECO:0000256" key="15">
    <source>
        <dbReference type="SAM" id="MobiDB-lite"/>
    </source>
</evidence>
<evidence type="ECO:0000313" key="17">
    <source>
        <dbReference type="Proteomes" id="UP000838412"/>
    </source>
</evidence>
<keyword evidence="9" id="KW-0131">Cell cycle</keyword>
<keyword evidence="17" id="KW-1185">Reference proteome</keyword>